<sequence length="147" mass="17043">MDRRSEMFAIFNEATADNIMYSVIISAFLKEGLTTKAFVLVISGSNKHLINGKLAQPSQVQNLFHSVQLNNVNNPHFLIMQGRITKVLNMKPPEILWVLEQECMKTRKKECSTVEEEEEEDETWRSEIVTRVMRIVSKRLIFFTLLP</sequence>
<name>D7KN45_ARALL</name>
<dbReference type="EMBL" id="GL348713">
    <property type="protein sequence ID" value="EFH68125.1"/>
    <property type="molecule type" value="Genomic_DNA"/>
</dbReference>
<dbReference type="Proteomes" id="UP000008694">
    <property type="component" value="Unassembled WGS sequence"/>
</dbReference>
<dbReference type="eggNOG" id="KOG0933">
    <property type="taxonomic scope" value="Eukaryota"/>
</dbReference>
<protein>
    <submittedName>
        <fullName evidence="1">Uncharacterized protein</fullName>
    </submittedName>
</protein>
<dbReference type="InterPro" id="IPR027417">
    <property type="entry name" value="P-loop_NTPase"/>
</dbReference>
<organism evidence="2">
    <name type="scientific">Arabidopsis lyrata subsp. lyrata</name>
    <name type="common">Lyre-leaved rock-cress</name>
    <dbReference type="NCBI Taxonomy" id="81972"/>
    <lineage>
        <taxon>Eukaryota</taxon>
        <taxon>Viridiplantae</taxon>
        <taxon>Streptophyta</taxon>
        <taxon>Embryophyta</taxon>
        <taxon>Tracheophyta</taxon>
        <taxon>Spermatophyta</taxon>
        <taxon>Magnoliopsida</taxon>
        <taxon>eudicotyledons</taxon>
        <taxon>Gunneridae</taxon>
        <taxon>Pentapetalae</taxon>
        <taxon>rosids</taxon>
        <taxon>malvids</taxon>
        <taxon>Brassicales</taxon>
        <taxon>Brassicaceae</taxon>
        <taxon>Camelineae</taxon>
        <taxon>Arabidopsis</taxon>
    </lineage>
</organism>
<dbReference type="eggNOG" id="KOG4197">
    <property type="taxonomic scope" value="Eukaryota"/>
</dbReference>
<dbReference type="HOGENOM" id="CLU_1770576_0_0_1"/>
<dbReference type="STRING" id="81972.D7KN45"/>
<evidence type="ECO:0000313" key="2">
    <source>
        <dbReference type="Proteomes" id="UP000008694"/>
    </source>
</evidence>
<dbReference type="Gene3D" id="3.40.50.300">
    <property type="entry name" value="P-loop containing nucleotide triphosphate hydrolases"/>
    <property type="match status" value="1"/>
</dbReference>
<accession>D7KN45</accession>
<dbReference type="AlphaFoldDB" id="D7KN45"/>
<proteinExistence type="predicted"/>
<dbReference type="SUPFAM" id="SSF52540">
    <property type="entry name" value="P-loop containing nucleoside triphosphate hydrolases"/>
    <property type="match status" value="1"/>
</dbReference>
<dbReference type="Gramene" id="scaffold_105403.1">
    <property type="protein sequence ID" value="scaffold_105403.1"/>
    <property type="gene ID" value="scaffold_105403.1"/>
</dbReference>
<keyword evidence="2" id="KW-1185">Reference proteome</keyword>
<gene>
    <name evidence="1" type="ORF">ARALYDRAFT_892609</name>
</gene>
<reference evidence="2" key="1">
    <citation type="journal article" date="2011" name="Nat. Genet.">
        <title>The Arabidopsis lyrata genome sequence and the basis of rapid genome size change.</title>
        <authorList>
            <person name="Hu T.T."/>
            <person name="Pattyn P."/>
            <person name="Bakker E.G."/>
            <person name="Cao J."/>
            <person name="Cheng J.-F."/>
            <person name="Clark R.M."/>
            <person name="Fahlgren N."/>
            <person name="Fawcett J.A."/>
            <person name="Grimwood J."/>
            <person name="Gundlach H."/>
            <person name="Haberer G."/>
            <person name="Hollister J.D."/>
            <person name="Ossowski S."/>
            <person name="Ottilar R.P."/>
            <person name="Salamov A.A."/>
            <person name="Schneeberger K."/>
            <person name="Spannagl M."/>
            <person name="Wang X."/>
            <person name="Yang L."/>
            <person name="Nasrallah M.E."/>
            <person name="Bergelson J."/>
            <person name="Carrington J.C."/>
            <person name="Gaut B.S."/>
            <person name="Schmutz J."/>
            <person name="Mayer K.F.X."/>
            <person name="Van de Peer Y."/>
            <person name="Grigoriev I.V."/>
            <person name="Nordborg M."/>
            <person name="Weigel D."/>
            <person name="Guo Y.-L."/>
        </authorList>
    </citation>
    <scope>NUCLEOTIDE SEQUENCE [LARGE SCALE GENOMIC DNA]</scope>
    <source>
        <strain evidence="2">cv. MN47</strain>
    </source>
</reference>
<evidence type="ECO:0000313" key="1">
    <source>
        <dbReference type="EMBL" id="EFH68125.1"/>
    </source>
</evidence>
<dbReference type="PANTHER" id="PTHR43977">
    <property type="entry name" value="STRUCTURAL MAINTENANCE OF CHROMOSOMES PROTEIN 3"/>
    <property type="match status" value="1"/>
</dbReference>